<comment type="caution">
    <text evidence="4">The sequence shown here is derived from an EMBL/GenBank/DDBJ whole genome shotgun (WGS) entry which is preliminary data.</text>
</comment>
<feature type="domain" description="CCHC-type" evidence="3">
    <location>
        <begin position="162"/>
        <end position="175"/>
    </location>
</feature>
<dbReference type="SMART" id="SM00343">
    <property type="entry name" value="ZnF_C2HC"/>
    <property type="match status" value="2"/>
</dbReference>
<evidence type="ECO:0000259" key="3">
    <source>
        <dbReference type="PROSITE" id="PS50158"/>
    </source>
</evidence>
<evidence type="ECO:0000313" key="5">
    <source>
        <dbReference type="Proteomes" id="UP000275267"/>
    </source>
</evidence>
<organism evidence="4 5">
    <name type="scientific">Panicum miliaceum</name>
    <name type="common">Proso millet</name>
    <name type="synonym">Broomcorn millet</name>
    <dbReference type="NCBI Taxonomy" id="4540"/>
    <lineage>
        <taxon>Eukaryota</taxon>
        <taxon>Viridiplantae</taxon>
        <taxon>Streptophyta</taxon>
        <taxon>Embryophyta</taxon>
        <taxon>Tracheophyta</taxon>
        <taxon>Spermatophyta</taxon>
        <taxon>Magnoliopsida</taxon>
        <taxon>Liliopsida</taxon>
        <taxon>Poales</taxon>
        <taxon>Poaceae</taxon>
        <taxon>PACMAD clade</taxon>
        <taxon>Panicoideae</taxon>
        <taxon>Panicodae</taxon>
        <taxon>Paniceae</taxon>
        <taxon>Panicinae</taxon>
        <taxon>Panicum</taxon>
        <taxon>Panicum sect. Panicum</taxon>
    </lineage>
</organism>
<dbReference type="InterPro" id="IPR036875">
    <property type="entry name" value="Znf_CCHC_sf"/>
</dbReference>
<keyword evidence="5" id="KW-1185">Reference proteome</keyword>
<keyword evidence="1" id="KW-0862">Zinc</keyword>
<reference evidence="5" key="1">
    <citation type="journal article" date="2019" name="Nat. Commun.">
        <title>The genome of broomcorn millet.</title>
        <authorList>
            <person name="Zou C."/>
            <person name="Miki D."/>
            <person name="Li D."/>
            <person name="Tang Q."/>
            <person name="Xiao L."/>
            <person name="Rajput S."/>
            <person name="Deng P."/>
            <person name="Jia W."/>
            <person name="Huang R."/>
            <person name="Zhang M."/>
            <person name="Sun Y."/>
            <person name="Hu J."/>
            <person name="Fu X."/>
            <person name="Schnable P.S."/>
            <person name="Li F."/>
            <person name="Zhang H."/>
            <person name="Feng B."/>
            <person name="Zhu X."/>
            <person name="Liu R."/>
            <person name="Schnable J.C."/>
            <person name="Zhu J.-K."/>
            <person name="Zhang H."/>
        </authorList>
    </citation>
    <scope>NUCLEOTIDE SEQUENCE [LARGE SCALE GENOMIC DNA]</scope>
</reference>
<evidence type="ECO:0000256" key="2">
    <source>
        <dbReference type="SAM" id="MobiDB-lite"/>
    </source>
</evidence>
<dbReference type="Pfam" id="PF00098">
    <property type="entry name" value="zf-CCHC"/>
    <property type="match status" value="1"/>
</dbReference>
<dbReference type="PANTHER" id="PTHR33170:SF2">
    <property type="entry name" value="OS12G0531500 PROTEIN"/>
    <property type="match status" value="1"/>
</dbReference>
<protein>
    <recommendedName>
        <fullName evidence="3">CCHC-type domain-containing protein</fullName>
    </recommendedName>
</protein>
<evidence type="ECO:0000313" key="4">
    <source>
        <dbReference type="EMBL" id="RLN17995.1"/>
    </source>
</evidence>
<dbReference type="EMBL" id="PQIB02000005">
    <property type="protein sequence ID" value="RLN17995.1"/>
    <property type="molecule type" value="Genomic_DNA"/>
</dbReference>
<feature type="compositionally biased region" description="Basic and acidic residues" evidence="2">
    <location>
        <begin position="73"/>
        <end position="84"/>
    </location>
</feature>
<feature type="compositionally biased region" description="Basic and acidic residues" evidence="2">
    <location>
        <begin position="16"/>
        <end position="42"/>
    </location>
</feature>
<dbReference type="GO" id="GO:0008270">
    <property type="term" value="F:zinc ion binding"/>
    <property type="evidence" value="ECO:0007669"/>
    <property type="project" value="UniProtKB-KW"/>
</dbReference>
<dbReference type="PANTHER" id="PTHR33170">
    <property type="entry name" value="DUF4283 DOMAIN-CONTAINING PROTEIN-RELATED"/>
    <property type="match status" value="1"/>
</dbReference>
<evidence type="ECO:0000256" key="1">
    <source>
        <dbReference type="PROSITE-ProRule" id="PRU00047"/>
    </source>
</evidence>
<accession>A0A3L6SAE9</accession>
<feature type="region of interest" description="Disordered" evidence="2">
    <location>
        <begin position="1"/>
        <end position="137"/>
    </location>
</feature>
<dbReference type="STRING" id="4540.A0A3L6SAE9"/>
<keyword evidence="1" id="KW-0479">Metal-binding</keyword>
<gene>
    <name evidence="4" type="ORF">C2845_PM02G15810</name>
</gene>
<keyword evidence="1" id="KW-0863">Zinc-finger</keyword>
<sequence>MARHPPPPPPTRPSKRRVERDDWMDKDVLLEPERNTERDLRFKLQRGTGNRSGEDRFASRDHQRNGDQFQGGFERRERSREDGGRGAYHLRAHEESRAAAPQKKFGVGDDSRSRDLRKDLGRGKGDNPNPSQGAHKFDETSKCFRCTEVGHHQLDCTNDPICYKCKQVGHMAAECANIHKRKLMMFGFGIPGQGFYSMEISDKGGAAKFSGLIVVQEGETTEEKLEEEHKNLVKADWDFQVMQVTRDEFRVVFPNQGSLETFSKLSGVVLALYGLRVKISKFDIDPAASSVLQSIWIRITGVPSFAREVEIIKEIASLVAERIKVDEFSMLRDELVRVRVNCSDPTKLRGFVEFFFNGIGYEIKF</sequence>
<feature type="compositionally biased region" description="Pro residues" evidence="2">
    <location>
        <begin position="1"/>
        <end position="12"/>
    </location>
</feature>
<dbReference type="AlphaFoldDB" id="A0A3L6SAE9"/>
<dbReference type="Proteomes" id="UP000275267">
    <property type="component" value="Unassembled WGS sequence"/>
</dbReference>
<dbReference type="SUPFAM" id="SSF57756">
    <property type="entry name" value="Retrovirus zinc finger-like domains"/>
    <property type="match status" value="1"/>
</dbReference>
<dbReference type="Gene3D" id="4.10.60.10">
    <property type="entry name" value="Zinc finger, CCHC-type"/>
    <property type="match status" value="1"/>
</dbReference>
<feature type="compositionally biased region" description="Basic and acidic residues" evidence="2">
    <location>
        <begin position="106"/>
        <end position="125"/>
    </location>
</feature>
<dbReference type="PROSITE" id="PS50158">
    <property type="entry name" value="ZF_CCHC"/>
    <property type="match status" value="2"/>
</dbReference>
<dbReference type="GO" id="GO:0003676">
    <property type="term" value="F:nucleic acid binding"/>
    <property type="evidence" value="ECO:0007669"/>
    <property type="project" value="InterPro"/>
</dbReference>
<feature type="compositionally biased region" description="Basic and acidic residues" evidence="2">
    <location>
        <begin position="52"/>
        <end position="65"/>
    </location>
</feature>
<dbReference type="OrthoDB" id="696297at2759"/>
<dbReference type="InterPro" id="IPR001878">
    <property type="entry name" value="Znf_CCHC"/>
</dbReference>
<name>A0A3L6SAE9_PANMI</name>
<feature type="domain" description="CCHC-type" evidence="3">
    <location>
        <begin position="142"/>
        <end position="158"/>
    </location>
</feature>
<proteinExistence type="predicted"/>